<dbReference type="FunFam" id="3.90.550.10:FF:000003">
    <property type="entry name" value="2-C-methyl-D-erythritol 4-phosphate cytidylyltransferase"/>
    <property type="match status" value="1"/>
</dbReference>
<feature type="site" description="Positions MEP for the nucleophilic attack" evidence="7">
    <location>
        <position position="149"/>
    </location>
</feature>
<comment type="catalytic activity">
    <reaction evidence="1 7">
        <text>2-C-methyl-D-erythritol 4-phosphate + CTP + H(+) = 4-CDP-2-C-methyl-D-erythritol + diphosphate</text>
        <dbReference type="Rhea" id="RHEA:13429"/>
        <dbReference type="ChEBI" id="CHEBI:15378"/>
        <dbReference type="ChEBI" id="CHEBI:33019"/>
        <dbReference type="ChEBI" id="CHEBI:37563"/>
        <dbReference type="ChEBI" id="CHEBI:57823"/>
        <dbReference type="ChEBI" id="CHEBI:58262"/>
        <dbReference type="EC" id="2.7.7.60"/>
    </reaction>
</comment>
<dbReference type="EMBL" id="PEBD01000010">
    <property type="protein sequence ID" value="PHV65270.1"/>
    <property type="molecule type" value="Genomic_DNA"/>
</dbReference>
<evidence type="ECO:0000256" key="2">
    <source>
        <dbReference type="ARBA" id="ARBA00004787"/>
    </source>
</evidence>
<dbReference type="Gene3D" id="3.90.550.10">
    <property type="entry name" value="Spore Coat Polysaccharide Biosynthesis Protein SpsA, Chain A"/>
    <property type="match status" value="1"/>
</dbReference>
<dbReference type="EC" id="2.7.7.60" evidence="7"/>
<dbReference type="InterPro" id="IPR050088">
    <property type="entry name" value="IspD/TarI_cytidylyltransf_bact"/>
</dbReference>
<evidence type="ECO:0000313" key="9">
    <source>
        <dbReference type="Proteomes" id="UP000225108"/>
    </source>
</evidence>
<dbReference type="PROSITE" id="PS01295">
    <property type="entry name" value="ISPD"/>
    <property type="match status" value="1"/>
</dbReference>
<dbReference type="HAMAP" id="MF_00108">
    <property type="entry name" value="IspD"/>
    <property type="match status" value="1"/>
</dbReference>
<dbReference type="UniPathway" id="UPA00056">
    <property type="reaction ID" value="UER00093"/>
</dbReference>
<dbReference type="SUPFAM" id="SSF53448">
    <property type="entry name" value="Nucleotide-diphospho-sugar transferases"/>
    <property type="match status" value="1"/>
</dbReference>
<dbReference type="GO" id="GO:0050518">
    <property type="term" value="F:2-C-methyl-D-erythritol 4-phosphate cytidylyltransferase activity"/>
    <property type="evidence" value="ECO:0007669"/>
    <property type="project" value="UniProtKB-UniRule"/>
</dbReference>
<proteinExistence type="inferred from homology"/>
<feature type="site" description="Transition state stabilizer" evidence="7">
    <location>
        <position position="23"/>
    </location>
</feature>
<evidence type="ECO:0000256" key="4">
    <source>
        <dbReference type="ARBA" id="ARBA00022679"/>
    </source>
</evidence>
<dbReference type="PANTHER" id="PTHR32125">
    <property type="entry name" value="2-C-METHYL-D-ERYTHRITOL 4-PHOSPHATE CYTIDYLYLTRANSFERASE, CHLOROPLASTIC"/>
    <property type="match status" value="1"/>
</dbReference>
<dbReference type="InterPro" id="IPR029044">
    <property type="entry name" value="Nucleotide-diphossugar_trans"/>
</dbReference>
<comment type="function">
    <text evidence="7">Catalyzes the formation of 4-diphosphocytidyl-2-C-methyl-D-erythritol from CTP and 2-C-methyl-D-erythritol 4-phosphate (MEP).</text>
</comment>
<dbReference type="InterPro" id="IPR001228">
    <property type="entry name" value="IspD"/>
</dbReference>
<dbReference type="InterPro" id="IPR018294">
    <property type="entry name" value="ISPD_synthase_CS"/>
</dbReference>
<dbReference type="AlphaFoldDB" id="A0A2G3PHK4"/>
<organism evidence="8 9">
    <name type="scientific">Williamsia marianensis</name>
    <dbReference type="NCBI Taxonomy" id="85044"/>
    <lineage>
        <taxon>Bacteria</taxon>
        <taxon>Bacillati</taxon>
        <taxon>Actinomycetota</taxon>
        <taxon>Actinomycetes</taxon>
        <taxon>Mycobacteriales</taxon>
        <taxon>Nocardiaceae</taxon>
        <taxon>Williamsia</taxon>
    </lineage>
</organism>
<sequence length="222" mass="22692">MASTVALIPAAGRGERLGAGLPKAFVDLAGQSMLHRAVRGVQASGVVEHVVLSVPAGLVDQVRSDFPEVTVVPGGAQRGDSVRAALAAAPAADVVLVHDAARCLTPPTLFVSVVEAVLAGARAVVPGTPVTDTIKSVDPAGVVTGTVDRTRLRAVQTPQGFDFDVLTSAYAGADGDFTDDAGLVESQGVAVHTIAGDPLAFKITTPWDLRLASWLLADEART</sequence>
<evidence type="ECO:0000256" key="7">
    <source>
        <dbReference type="HAMAP-Rule" id="MF_00108"/>
    </source>
</evidence>
<reference evidence="8 9" key="1">
    <citation type="submission" date="2017-10" db="EMBL/GenBank/DDBJ databases">
        <title>The draft genome sequence of Williamsia sp. BULT 1.1 isolated from the semi-arid grassland soils from South Africa.</title>
        <authorList>
            <person name="Kabwe M.H."/>
            <person name="Govender N."/>
            <person name="Mutseka Lunga P."/>
            <person name="Vikram S."/>
            <person name="Makhalanyane T.P."/>
        </authorList>
    </citation>
    <scope>NUCLEOTIDE SEQUENCE [LARGE SCALE GENOMIC DNA]</scope>
    <source>
        <strain evidence="8 9">BULT 1.1</strain>
    </source>
</reference>
<evidence type="ECO:0000256" key="5">
    <source>
        <dbReference type="ARBA" id="ARBA00022695"/>
    </source>
</evidence>
<keyword evidence="5 7" id="KW-0548">Nucleotidyltransferase</keyword>
<evidence type="ECO:0000256" key="3">
    <source>
        <dbReference type="ARBA" id="ARBA00009789"/>
    </source>
</evidence>
<dbReference type="Pfam" id="PF01128">
    <property type="entry name" value="IspD"/>
    <property type="match status" value="1"/>
</dbReference>
<evidence type="ECO:0000256" key="6">
    <source>
        <dbReference type="ARBA" id="ARBA00023229"/>
    </source>
</evidence>
<protein>
    <recommendedName>
        <fullName evidence="7">2-C-methyl-D-erythritol 4-phosphate cytidylyltransferase</fullName>
        <ecNumber evidence="7">2.7.7.60</ecNumber>
    </recommendedName>
    <alternativeName>
        <fullName evidence="7">4-diphosphocytidyl-2C-methyl-D-erythritol synthase</fullName>
    </alternativeName>
    <alternativeName>
        <fullName evidence="7">MEP cytidylyltransferase</fullName>
        <shortName evidence="7">MCT</shortName>
    </alternativeName>
</protein>
<evidence type="ECO:0000256" key="1">
    <source>
        <dbReference type="ARBA" id="ARBA00001282"/>
    </source>
</evidence>
<name>A0A2G3PHK4_WILMA</name>
<dbReference type="Proteomes" id="UP000225108">
    <property type="component" value="Unassembled WGS sequence"/>
</dbReference>
<feature type="site" description="Transition state stabilizer" evidence="7">
    <location>
        <position position="16"/>
    </location>
</feature>
<dbReference type="RefSeq" id="WP_099383681.1">
    <property type="nucleotide sequence ID" value="NZ_PEBD01000010.1"/>
</dbReference>
<comment type="pathway">
    <text evidence="2 7">Isoprenoid biosynthesis; isopentenyl diphosphate biosynthesis via DXP pathway; isopentenyl diphosphate from 1-deoxy-D-xylulose 5-phosphate: step 2/6.</text>
</comment>
<keyword evidence="6 7" id="KW-0414">Isoprene biosynthesis</keyword>
<dbReference type="NCBIfam" id="TIGR00453">
    <property type="entry name" value="ispD"/>
    <property type="match status" value="1"/>
</dbReference>
<dbReference type="InterPro" id="IPR034683">
    <property type="entry name" value="IspD/TarI"/>
</dbReference>
<dbReference type="GO" id="GO:0019288">
    <property type="term" value="P:isopentenyl diphosphate biosynthetic process, methylerythritol 4-phosphate pathway"/>
    <property type="evidence" value="ECO:0007669"/>
    <property type="project" value="UniProtKB-UniRule"/>
</dbReference>
<dbReference type="PANTHER" id="PTHR32125:SF4">
    <property type="entry name" value="2-C-METHYL-D-ERYTHRITOL 4-PHOSPHATE CYTIDYLYLTRANSFERASE, CHLOROPLASTIC"/>
    <property type="match status" value="1"/>
</dbReference>
<dbReference type="CDD" id="cd02516">
    <property type="entry name" value="CDP-ME_synthetase"/>
    <property type="match status" value="1"/>
</dbReference>
<accession>A0A2G3PHK4</accession>
<keyword evidence="4 7" id="KW-0808">Transferase</keyword>
<evidence type="ECO:0000313" key="8">
    <source>
        <dbReference type="EMBL" id="PHV65270.1"/>
    </source>
</evidence>
<comment type="caution">
    <text evidence="8">The sequence shown here is derived from an EMBL/GenBank/DDBJ whole genome shotgun (WGS) entry which is preliminary data.</text>
</comment>
<comment type="similarity">
    <text evidence="3 7">Belongs to the IspD/TarI cytidylyltransferase family. IspD subfamily.</text>
</comment>
<feature type="site" description="Positions MEP for the nucleophilic attack" evidence="7">
    <location>
        <position position="202"/>
    </location>
</feature>
<gene>
    <name evidence="7" type="primary">ispD</name>
    <name evidence="8" type="ORF">CSW57_15825</name>
</gene>